<evidence type="ECO:0000313" key="9">
    <source>
        <dbReference type="EMBL" id="SAM07656.1"/>
    </source>
</evidence>
<gene>
    <name evidence="9" type="primary">ABSGL_13299.1 scaffold 13659</name>
</gene>
<evidence type="ECO:0000256" key="7">
    <source>
        <dbReference type="SAM" id="MobiDB-lite"/>
    </source>
</evidence>
<evidence type="ECO:0000256" key="4">
    <source>
        <dbReference type="ARBA" id="ARBA00022771"/>
    </source>
</evidence>
<dbReference type="GO" id="GO:0005634">
    <property type="term" value="C:nucleus"/>
    <property type="evidence" value="ECO:0007669"/>
    <property type="project" value="UniProtKB-SubCell"/>
</dbReference>
<feature type="compositionally biased region" description="Pro residues" evidence="7">
    <location>
        <begin position="180"/>
        <end position="204"/>
    </location>
</feature>
<dbReference type="InParanoid" id="A0A168S0Y7"/>
<keyword evidence="4" id="KW-0863">Zinc-finger</keyword>
<dbReference type="OrthoDB" id="1306014at2759"/>
<dbReference type="EMBL" id="LT554760">
    <property type="protein sequence ID" value="SAM07656.1"/>
    <property type="molecule type" value="Genomic_DNA"/>
</dbReference>
<dbReference type="PANTHER" id="PTHR23215:SF0">
    <property type="entry name" value="BUB3-INTERACTING AND GLEBS MOTIF-CONTAINING PROTEIN ZNF207"/>
    <property type="match status" value="1"/>
</dbReference>
<keyword evidence="6" id="KW-0539">Nucleus</keyword>
<dbReference type="SMART" id="SM00355">
    <property type="entry name" value="ZnF_C2H2"/>
    <property type="match status" value="2"/>
</dbReference>
<dbReference type="PANTHER" id="PTHR23215">
    <property type="entry name" value="ZINC FINGER PROTEIN 207"/>
    <property type="match status" value="1"/>
</dbReference>
<dbReference type="AlphaFoldDB" id="A0A168S0Y7"/>
<dbReference type="Proteomes" id="UP000078561">
    <property type="component" value="Unassembled WGS sequence"/>
</dbReference>
<accession>A0A168S0Y7</accession>
<keyword evidence="5" id="KW-0862">Zinc</keyword>
<dbReference type="InterPro" id="IPR003980">
    <property type="entry name" value="Histamine_H3_rcpt"/>
</dbReference>
<dbReference type="OMA" id="MPPHMAF"/>
<dbReference type="PROSITE" id="PS00028">
    <property type="entry name" value="ZINC_FINGER_C2H2_1"/>
    <property type="match status" value="1"/>
</dbReference>
<protein>
    <recommendedName>
        <fullName evidence="8">C2H2-type domain-containing protein</fullName>
    </recommendedName>
</protein>
<keyword evidence="2" id="KW-0597">Phosphoprotein</keyword>
<feature type="region of interest" description="Disordered" evidence="7">
    <location>
        <begin position="157"/>
        <end position="258"/>
    </location>
</feature>
<sequence length="286" mass="32502">MGKKRRSKVVMPWCWYCEREFEDQQTLIVHQKAKHFRCPQPDCKRTHHSFIVMAKHALTHNLTVESVPNALTHRNDTTIEITGMNGVPEPDLYAHEKRILGIPSPVKENHSYDEISEDQLRSQVAQFQQAASLTTGYEHHYPHYPFYQNPYPWPGYAYNNTKQQQQQQQIASIESYSSSLPPPPPPPPPPSVEPPPPPPPPPPPEESHSPSSPTPPPPPPISPPSRRKRSHPPPSSGTMATKKRRVSPLVPDRPRPTKTILVYQKTDMSPDEWRAIQMSKVALTHP</sequence>
<proteinExistence type="predicted"/>
<reference evidence="9" key="1">
    <citation type="submission" date="2016-04" db="EMBL/GenBank/DDBJ databases">
        <authorList>
            <person name="Evans L.H."/>
            <person name="Alamgir A."/>
            <person name="Owens N."/>
            <person name="Weber N.D."/>
            <person name="Virtaneva K."/>
            <person name="Barbian K."/>
            <person name="Babar A."/>
            <person name="Rosenke K."/>
        </authorList>
    </citation>
    <scope>NUCLEOTIDE SEQUENCE [LARGE SCALE GENOMIC DNA]</scope>
    <source>
        <strain evidence="9">CBS 101.48</strain>
    </source>
</reference>
<organism evidence="9">
    <name type="scientific">Absidia glauca</name>
    <name type="common">Pin mould</name>
    <dbReference type="NCBI Taxonomy" id="4829"/>
    <lineage>
        <taxon>Eukaryota</taxon>
        <taxon>Fungi</taxon>
        <taxon>Fungi incertae sedis</taxon>
        <taxon>Mucoromycota</taxon>
        <taxon>Mucoromycotina</taxon>
        <taxon>Mucoromycetes</taxon>
        <taxon>Mucorales</taxon>
        <taxon>Cunninghamellaceae</taxon>
        <taxon>Absidia</taxon>
    </lineage>
</organism>
<dbReference type="GO" id="GO:0004969">
    <property type="term" value="F:histamine receptor activity"/>
    <property type="evidence" value="ECO:0007669"/>
    <property type="project" value="InterPro"/>
</dbReference>
<evidence type="ECO:0000256" key="1">
    <source>
        <dbReference type="ARBA" id="ARBA00004123"/>
    </source>
</evidence>
<dbReference type="CDD" id="cd20908">
    <property type="entry name" value="SUF4-like"/>
    <property type="match status" value="1"/>
</dbReference>
<feature type="compositionally biased region" description="Pro residues" evidence="7">
    <location>
        <begin position="212"/>
        <end position="223"/>
    </location>
</feature>
<name>A0A168S0Y7_ABSGL</name>
<feature type="domain" description="C2H2-type" evidence="8">
    <location>
        <begin position="14"/>
        <end position="35"/>
    </location>
</feature>
<comment type="subcellular location">
    <subcellularLocation>
        <location evidence="1">Nucleus</location>
    </subcellularLocation>
</comment>
<dbReference type="PRINTS" id="PR01471">
    <property type="entry name" value="HISTAMINEH3R"/>
</dbReference>
<dbReference type="GO" id="GO:0016020">
    <property type="term" value="C:membrane"/>
    <property type="evidence" value="ECO:0007669"/>
    <property type="project" value="InterPro"/>
</dbReference>
<evidence type="ECO:0000313" key="10">
    <source>
        <dbReference type="Proteomes" id="UP000078561"/>
    </source>
</evidence>
<keyword evidence="10" id="KW-1185">Reference proteome</keyword>
<evidence type="ECO:0000256" key="2">
    <source>
        <dbReference type="ARBA" id="ARBA00022553"/>
    </source>
</evidence>
<dbReference type="GO" id="GO:0008270">
    <property type="term" value="F:zinc ion binding"/>
    <property type="evidence" value="ECO:0007669"/>
    <property type="project" value="UniProtKB-KW"/>
</dbReference>
<dbReference type="InterPro" id="IPR013087">
    <property type="entry name" value="Znf_C2H2_type"/>
</dbReference>
<keyword evidence="3" id="KW-0479">Metal-binding</keyword>
<evidence type="ECO:0000256" key="3">
    <source>
        <dbReference type="ARBA" id="ARBA00022723"/>
    </source>
</evidence>
<dbReference type="STRING" id="4829.A0A168S0Y7"/>
<evidence type="ECO:0000259" key="8">
    <source>
        <dbReference type="PROSITE" id="PS00028"/>
    </source>
</evidence>
<evidence type="ECO:0000256" key="5">
    <source>
        <dbReference type="ARBA" id="ARBA00022833"/>
    </source>
</evidence>
<evidence type="ECO:0000256" key="6">
    <source>
        <dbReference type="ARBA" id="ARBA00023242"/>
    </source>
</evidence>